<organism evidence="2">
    <name type="scientific">Physcomitrium patens</name>
    <name type="common">Spreading-leaved earth moss</name>
    <name type="synonym">Physcomitrella patens</name>
    <dbReference type="NCBI Taxonomy" id="3218"/>
    <lineage>
        <taxon>Eukaryota</taxon>
        <taxon>Viridiplantae</taxon>
        <taxon>Streptophyta</taxon>
        <taxon>Embryophyta</taxon>
        <taxon>Bryophyta</taxon>
        <taxon>Bryophytina</taxon>
        <taxon>Bryopsida</taxon>
        <taxon>Funariidae</taxon>
        <taxon>Funariales</taxon>
        <taxon>Funariaceae</taxon>
        <taxon>Physcomitrium</taxon>
    </lineage>
</organism>
<proteinExistence type="predicted"/>
<evidence type="ECO:0000313" key="2">
    <source>
        <dbReference type="EMBL" id="PNR54897.1"/>
    </source>
</evidence>
<keyword evidence="4" id="KW-1185">Reference proteome</keyword>
<dbReference type="EnsemblPlants" id="Pp3c4_5071V3.1">
    <property type="protein sequence ID" value="Pp3c4_5071V3.1"/>
    <property type="gene ID" value="Pp3c4_5071"/>
</dbReference>
<reference evidence="2 4" key="2">
    <citation type="journal article" date="2018" name="Plant J.">
        <title>The Physcomitrella patens chromosome-scale assembly reveals moss genome structure and evolution.</title>
        <authorList>
            <person name="Lang D."/>
            <person name="Ullrich K.K."/>
            <person name="Murat F."/>
            <person name="Fuchs J."/>
            <person name="Jenkins J."/>
            <person name="Haas F.B."/>
            <person name="Piednoel M."/>
            <person name="Gundlach H."/>
            <person name="Van Bel M."/>
            <person name="Meyberg R."/>
            <person name="Vives C."/>
            <person name="Morata J."/>
            <person name="Symeonidi A."/>
            <person name="Hiss M."/>
            <person name="Muchero W."/>
            <person name="Kamisugi Y."/>
            <person name="Saleh O."/>
            <person name="Blanc G."/>
            <person name="Decker E.L."/>
            <person name="van Gessel N."/>
            <person name="Grimwood J."/>
            <person name="Hayes R.D."/>
            <person name="Graham S.W."/>
            <person name="Gunter L.E."/>
            <person name="McDaniel S.F."/>
            <person name="Hoernstein S.N.W."/>
            <person name="Larsson A."/>
            <person name="Li F.W."/>
            <person name="Perroud P.F."/>
            <person name="Phillips J."/>
            <person name="Ranjan P."/>
            <person name="Rokshar D.S."/>
            <person name="Rothfels C.J."/>
            <person name="Schneider L."/>
            <person name="Shu S."/>
            <person name="Stevenson D.W."/>
            <person name="Thummler F."/>
            <person name="Tillich M."/>
            <person name="Villarreal Aguilar J.C."/>
            <person name="Widiez T."/>
            <person name="Wong G.K."/>
            <person name="Wymore A."/>
            <person name="Zhang Y."/>
            <person name="Zimmer A.D."/>
            <person name="Quatrano R.S."/>
            <person name="Mayer K.F.X."/>
            <person name="Goodstein D."/>
            <person name="Casacuberta J.M."/>
            <person name="Vandepoele K."/>
            <person name="Reski R."/>
            <person name="Cuming A.C."/>
            <person name="Tuskan G.A."/>
            <person name="Maumus F."/>
            <person name="Salse J."/>
            <person name="Schmutz J."/>
            <person name="Rensing S.A."/>
        </authorList>
    </citation>
    <scope>NUCLEOTIDE SEQUENCE [LARGE SCALE GENOMIC DNA]</scope>
    <source>
        <strain evidence="3 4">cv. Gransden 2004</strain>
    </source>
</reference>
<sequence length="92" mass="10026">MPPPPPRGSPHNLDDVRALSTPGSGRAVREAGPASIITQRSSSAVRCWLPFGVSSPQKKMTKKKEEDEAKRQSFRVALSHCAYSLRRSHGMG</sequence>
<dbReference type="Gramene" id="Pp3c4_5071V3.1">
    <property type="protein sequence ID" value="Pp3c4_5071V3.1"/>
    <property type="gene ID" value="Pp3c4_5071"/>
</dbReference>
<reference evidence="3" key="3">
    <citation type="submission" date="2020-12" db="UniProtKB">
        <authorList>
            <consortium name="EnsemblPlants"/>
        </authorList>
    </citation>
    <scope>IDENTIFICATION</scope>
</reference>
<dbReference type="InParanoid" id="A0A2K1KMA4"/>
<evidence type="ECO:0000313" key="4">
    <source>
        <dbReference type="Proteomes" id="UP000006727"/>
    </source>
</evidence>
<protein>
    <submittedName>
        <fullName evidence="2 3">Uncharacterized protein</fullName>
    </submittedName>
</protein>
<name>A0A2K1KMA4_PHYPA</name>
<evidence type="ECO:0000313" key="3">
    <source>
        <dbReference type="EnsemblPlants" id="Pp3c4_5071V3.1"/>
    </source>
</evidence>
<feature type="region of interest" description="Disordered" evidence="1">
    <location>
        <begin position="1"/>
        <end position="32"/>
    </location>
</feature>
<dbReference type="AlphaFoldDB" id="A0A2K1KMA4"/>
<gene>
    <name evidence="2" type="ORF">PHYPA_005790</name>
</gene>
<dbReference type="EMBL" id="ABEU02000004">
    <property type="protein sequence ID" value="PNR54897.1"/>
    <property type="molecule type" value="Genomic_DNA"/>
</dbReference>
<reference evidence="2 4" key="1">
    <citation type="journal article" date="2008" name="Science">
        <title>The Physcomitrella genome reveals evolutionary insights into the conquest of land by plants.</title>
        <authorList>
            <person name="Rensing S."/>
            <person name="Lang D."/>
            <person name="Zimmer A."/>
            <person name="Terry A."/>
            <person name="Salamov A."/>
            <person name="Shapiro H."/>
            <person name="Nishiyama T."/>
            <person name="Perroud P.-F."/>
            <person name="Lindquist E."/>
            <person name="Kamisugi Y."/>
            <person name="Tanahashi T."/>
            <person name="Sakakibara K."/>
            <person name="Fujita T."/>
            <person name="Oishi K."/>
            <person name="Shin-I T."/>
            <person name="Kuroki Y."/>
            <person name="Toyoda A."/>
            <person name="Suzuki Y."/>
            <person name="Hashimoto A."/>
            <person name="Yamaguchi K."/>
            <person name="Sugano A."/>
            <person name="Kohara Y."/>
            <person name="Fujiyama A."/>
            <person name="Anterola A."/>
            <person name="Aoki S."/>
            <person name="Ashton N."/>
            <person name="Barbazuk W.B."/>
            <person name="Barker E."/>
            <person name="Bennetzen J."/>
            <person name="Bezanilla M."/>
            <person name="Blankenship R."/>
            <person name="Cho S.H."/>
            <person name="Dutcher S."/>
            <person name="Estelle M."/>
            <person name="Fawcett J.A."/>
            <person name="Gundlach H."/>
            <person name="Hanada K."/>
            <person name="Heyl A."/>
            <person name="Hicks K.A."/>
            <person name="Hugh J."/>
            <person name="Lohr M."/>
            <person name="Mayer K."/>
            <person name="Melkozernov A."/>
            <person name="Murata T."/>
            <person name="Nelson D."/>
            <person name="Pils B."/>
            <person name="Prigge M."/>
            <person name="Reiss B."/>
            <person name="Renner T."/>
            <person name="Rombauts S."/>
            <person name="Rushton P."/>
            <person name="Sanderfoot A."/>
            <person name="Schween G."/>
            <person name="Shiu S.-H."/>
            <person name="Stueber K."/>
            <person name="Theodoulou F.L."/>
            <person name="Tu H."/>
            <person name="Van de Peer Y."/>
            <person name="Verrier P.J."/>
            <person name="Waters E."/>
            <person name="Wood A."/>
            <person name="Yang L."/>
            <person name="Cove D."/>
            <person name="Cuming A."/>
            <person name="Hasebe M."/>
            <person name="Lucas S."/>
            <person name="Mishler D.B."/>
            <person name="Reski R."/>
            <person name="Grigoriev I."/>
            <person name="Quatrano R.S."/>
            <person name="Boore J.L."/>
        </authorList>
    </citation>
    <scope>NUCLEOTIDE SEQUENCE [LARGE SCALE GENOMIC DNA]</scope>
    <source>
        <strain evidence="3 4">cv. Gransden 2004</strain>
    </source>
</reference>
<accession>A0A2K1KMA4</accession>
<dbReference type="Proteomes" id="UP000006727">
    <property type="component" value="Chromosome 4"/>
</dbReference>
<evidence type="ECO:0000256" key="1">
    <source>
        <dbReference type="SAM" id="MobiDB-lite"/>
    </source>
</evidence>